<name>A0AC34Q966_9BILA</name>
<dbReference type="WBParaSite" id="JU765_v2.g14177.t1">
    <property type="protein sequence ID" value="JU765_v2.g14177.t1"/>
    <property type="gene ID" value="JU765_v2.g14177"/>
</dbReference>
<sequence length="509" mass="58565">MIEEQLDELANAENEKIQEDEESAQFGPERNITNREIQQLHEKFVKITSKRIKLTLLSTTTNMASVNVIEGLTDLDNPPLMFMSVSSMPLIHKVAPQVLGKCSLLGHCKRVLQQNEHQMEPVEIQVLKIAIRELERNQRQILNETDKTAKTLTDLEEEAQAGELDEQPEVYVQTSESENTESMKNQQKNEDKLFIVAFLIIVKYSPPAILVGTTAMCHIRRAYFRHLVKALILDEAGTTPQYEILALLASFPSARYLLAVGDLEQLPPFSRDIYKHVRKLGGQSVLESLEATKKCQGICRLQLTKSFRFPVSMLPMIQQQISHDLDVHHGHNLADHTLFKGILRGANHCVQFLDVKGEEQNSLQTSWKNAEHSQVVLQIVKRLRQSPRHRNLSIGVICYYTGQVQHLNSILPADLNVDRSTIEKFQGREKDIIIVVLTRTYIHYNFDFINDRQRRNVALTRARRGLIIIGDAELLARFKNWADTIKFFKRRNQILPFEIEKFEFKDDQK</sequence>
<dbReference type="Proteomes" id="UP000887576">
    <property type="component" value="Unplaced"/>
</dbReference>
<proteinExistence type="predicted"/>
<organism evidence="1 2">
    <name type="scientific">Panagrolaimus sp. JU765</name>
    <dbReference type="NCBI Taxonomy" id="591449"/>
    <lineage>
        <taxon>Eukaryota</taxon>
        <taxon>Metazoa</taxon>
        <taxon>Ecdysozoa</taxon>
        <taxon>Nematoda</taxon>
        <taxon>Chromadorea</taxon>
        <taxon>Rhabditida</taxon>
        <taxon>Tylenchina</taxon>
        <taxon>Panagrolaimomorpha</taxon>
        <taxon>Panagrolaimoidea</taxon>
        <taxon>Panagrolaimidae</taxon>
        <taxon>Panagrolaimus</taxon>
    </lineage>
</organism>
<evidence type="ECO:0000313" key="1">
    <source>
        <dbReference type="Proteomes" id="UP000887576"/>
    </source>
</evidence>
<protein>
    <submittedName>
        <fullName evidence="2">DNA2/NAM7 helicase-like C-terminal domain-containing protein</fullName>
    </submittedName>
</protein>
<accession>A0AC34Q966</accession>
<evidence type="ECO:0000313" key="2">
    <source>
        <dbReference type="WBParaSite" id="JU765_v2.g14177.t1"/>
    </source>
</evidence>
<reference evidence="2" key="1">
    <citation type="submission" date="2022-11" db="UniProtKB">
        <authorList>
            <consortium name="WormBaseParasite"/>
        </authorList>
    </citation>
    <scope>IDENTIFICATION</scope>
</reference>